<reference evidence="1" key="1">
    <citation type="submission" date="2014-12" db="EMBL/GenBank/DDBJ databases">
        <title>Insight into the proteome of Arion vulgaris.</title>
        <authorList>
            <person name="Aradska J."/>
            <person name="Bulat T."/>
            <person name="Smidak R."/>
            <person name="Sarate P."/>
            <person name="Gangsoo J."/>
            <person name="Sialana F."/>
            <person name="Bilban M."/>
            <person name="Lubec G."/>
        </authorList>
    </citation>
    <scope>NUCLEOTIDE SEQUENCE</scope>
    <source>
        <tissue evidence="1">Skin</tissue>
    </source>
</reference>
<feature type="non-terminal residue" evidence="1">
    <location>
        <position position="59"/>
    </location>
</feature>
<evidence type="ECO:0000313" key="1">
    <source>
        <dbReference type="EMBL" id="CEK61674.1"/>
    </source>
</evidence>
<protein>
    <submittedName>
        <fullName evidence="1">Uncharacterized protein</fullName>
    </submittedName>
</protein>
<name>A0A0B6YZ99_9EUPU</name>
<gene>
    <name evidence="1" type="primary">ORF42916</name>
</gene>
<accession>A0A0B6YZ99</accession>
<dbReference type="EMBL" id="HACG01014809">
    <property type="protein sequence ID" value="CEK61674.1"/>
    <property type="molecule type" value="Transcribed_RNA"/>
</dbReference>
<proteinExistence type="predicted"/>
<organism evidence="1">
    <name type="scientific">Arion vulgaris</name>
    <dbReference type="NCBI Taxonomy" id="1028688"/>
    <lineage>
        <taxon>Eukaryota</taxon>
        <taxon>Metazoa</taxon>
        <taxon>Spiralia</taxon>
        <taxon>Lophotrochozoa</taxon>
        <taxon>Mollusca</taxon>
        <taxon>Gastropoda</taxon>
        <taxon>Heterobranchia</taxon>
        <taxon>Euthyneura</taxon>
        <taxon>Panpulmonata</taxon>
        <taxon>Eupulmonata</taxon>
        <taxon>Stylommatophora</taxon>
        <taxon>Helicina</taxon>
        <taxon>Arionoidea</taxon>
        <taxon>Arionidae</taxon>
        <taxon>Arion</taxon>
    </lineage>
</organism>
<dbReference type="AlphaFoldDB" id="A0A0B6YZ99"/>
<sequence>MYLLQPCWIGVKDKVFASVQASPLDWSKHLRRGVWACSVPWRDGKTYLNLELYRNVVEE</sequence>